<dbReference type="AlphaFoldDB" id="A0A918P6Y3"/>
<protein>
    <recommendedName>
        <fullName evidence="2">HTH cro/C1-type domain-containing protein</fullName>
    </recommendedName>
</protein>
<reference evidence="3" key="1">
    <citation type="journal article" date="2014" name="Int. J. Syst. Evol. Microbiol.">
        <title>Complete genome sequence of Corynebacterium casei LMG S-19264T (=DSM 44701T), isolated from a smear-ripened cheese.</title>
        <authorList>
            <consortium name="US DOE Joint Genome Institute (JGI-PGF)"/>
            <person name="Walter F."/>
            <person name="Albersmeier A."/>
            <person name="Kalinowski J."/>
            <person name="Ruckert C."/>
        </authorList>
    </citation>
    <scope>NUCLEOTIDE SEQUENCE</scope>
    <source>
        <strain evidence="3">KCTC 32182</strain>
    </source>
</reference>
<name>A0A918P6Y3_9NEIS</name>
<dbReference type="Pfam" id="PF01381">
    <property type="entry name" value="HTH_3"/>
    <property type="match status" value="1"/>
</dbReference>
<dbReference type="PANTHER" id="PTHR36924:SF1">
    <property type="entry name" value="ANTITOXIN HIGA-1"/>
    <property type="match status" value="1"/>
</dbReference>
<feature type="domain" description="HTH cro/C1-type" evidence="2">
    <location>
        <begin position="22"/>
        <end position="68"/>
    </location>
</feature>
<proteinExistence type="predicted"/>
<dbReference type="Proteomes" id="UP000645257">
    <property type="component" value="Unassembled WGS sequence"/>
</dbReference>
<evidence type="ECO:0000313" key="3">
    <source>
        <dbReference type="EMBL" id="GGY28381.1"/>
    </source>
</evidence>
<evidence type="ECO:0000256" key="1">
    <source>
        <dbReference type="ARBA" id="ARBA00023125"/>
    </source>
</evidence>
<reference evidence="3" key="2">
    <citation type="submission" date="2020-09" db="EMBL/GenBank/DDBJ databases">
        <authorList>
            <person name="Sun Q."/>
            <person name="Kim S."/>
        </authorList>
    </citation>
    <scope>NUCLEOTIDE SEQUENCE</scope>
    <source>
        <strain evidence="3">KCTC 32182</strain>
    </source>
</reference>
<dbReference type="Gene3D" id="1.10.260.40">
    <property type="entry name" value="lambda repressor-like DNA-binding domains"/>
    <property type="match status" value="2"/>
</dbReference>
<dbReference type="PANTHER" id="PTHR36924">
    <property type="entry name" value="ANTITOXIN HIGA-1"/>
    <property type="match status" value="1"/>
</dbReference>
<dbReference type="SUPFAM" id="SSF47413">
    <property type="entry name" value="lambda repressor-like DNA-binding domains"/>
    <property type="match status" value="1"/>
</dbReference>
<comment type="caution">
    <text evidence="3">The sequence shown here is derived from an EMBL/GenBank/DDBJ whole genome shotgun (WGS) entry which is preliminary data.</text>
</comment>
<dbReference type="EMBL" id="BMYX01000026">
    <property type="protein sequence ID" value="GGY28381.1"/>
    <property type="molecule type" value="Genomic_DNA"/>
</dbReference>
<gene>
    <name evidence="3" type="ORF">GCM10011289_34540</name>
</gene>
<keyword evidence="4" id="KW-1185">Reference proteome</keyword>
<evidence type="ECO:0000313" key="4">
    <source>
        <dbReference type="Proteomes" id="UP000645257"/>
    </source>
</evidence>
<dbReference type="PROSITE" id="PS50943">
    <property type="entry name" value="HTH_CROC1"/>
    <property type="match status" value="1"/>
</dbReference>
<sequence length="170" mass="18636">MREAPLAHPGEILALDWLEPIGVSQYALAKAIGVPPRRINEIVHGKRSITPDTALRLAAFFGTDAQSWLNLQAHYDLETMRDKIADDLQKIEPHKRGGTIPHDVVRRLVDGATPARAWREHLGRAQADVAALSGISVSDYAKVEALDELSPEHREMIAGALGIAPDLLDF</sequence>
<dbReference type="InterPro" id="IPR013430">
    <property type="entry name" value="Toxin_antidote_HigA"/>
</dbReference>
<dbReference type="NCBIfam" id="TIGR02607">
    <property type="entry name" value="antidote_HigA"/>
    <property type="match status" value="1"/>
</dbReference>
<dbReference type="RefSeq" id="WP_189536668.1">
    <property type="nucleotide sequence ID" value="NZ_BMYX01000026.1"/>
</dbReference>
<dbReference type="CDD" id="cd00093">
    <property type="entry name" value="HTH_XRE"/>
    <property type="match status" value="2"/>
</dbReference>
<accession>A0A918P6Y3</accession>
<dbReference type="SMART" id="SM00530">
    <property type="entry name" value="HTH_XRE"/>
    <property type="match status" value="2"/>
</dbReference>
<dbReference type="InterPro" id="IPR010982">
    <property type="entry name" value="Lambda_DNA-bd_dom_sf"/>
</dbReference>
<keyword evidence="1" id="KW-0238">DNA-binding</keyword>
<organism evidence="3 4">
    <name type="scientific">Paludibacterium paludis</name>
    <dbReference type="NCBI Taxonomy" id="1225769"/>
    <lineage>
        <taxon>Bacteria</taxon>
        <taxon>Pseudomonadati</taxon>
        <taxon>Pseudomonadota</taxon>
        <taxon>Betaproteobacteria</taxon>
        <taxon>Neisseriales</taxon>
        <taxon>Chromobacteriaceae</taxon>
        <taxon>Paludibacterium</taxon>
    </lineage>
</organism>
<evidence type="ECO:0000259" key="2">
    <source>
        <dbReference type="PROSITE" id="PS50943"/>
    </source>
</evidence>
<dbReference type="InterPro" id="IPR001387">
    <property type="entry name" value="Cro/C1-type_HTH"/>
</dbReference>
<dbReference type="GO" id="GO:0003677">
    <property type="term" value="F:DNA binding"/>
    <property type="evidence" value="ECO:0007669"/>
    <property type="project" value="UniProtKB-KW"/>
</dbReference>